<dbReference type="Pfam" id="PF00149">
    <property type="entry name" value="Metallophos"/>
    <property type="match status" value="1"/>
</dbReference>
<evidence type="ECO:0000259" key="1">
    <source>
        <dbReference type="Pfam" id="PF00149"/>
    </source>
</evidence>
<dbReference type="PANTHER" id="PTHR42850:SF4">
    <property type="entry name" value="ZINC-DEPENDENT ENDOPOLYPHOSPHATASE"/>
    <property type="match status" value="1"/>
</dbReference>
<keyword evidence="3" id="KW-1185">Reference proteome</keyword>
<dbReference type="SUPFAM" id="SSF56300">
    <property type="entry name" value="Metallo-dependent phosphatases"/>
    <property type="match status" value="1"/>
</dbReference>
<reference evidence="3" key="1">
    <citation type="submission" date="2023-07" db="EMBL/GenBank/DDBJ databases">
        <title>Christiangramia sp. SM2212., a novel bacterium of the family Flavobacteriaceae isolated from the sea sediment.</title>
        <authorList>
            <person name="Wang J."/>
            <person name="Zhang X."/>
        </authorList>
    </citation>
    <scope>NUCLEOTIDE SEQUENCE [LARGE SCALE GENOMIC DNA]</scope>
    <source>
        <strain evidence="3">SM2212</strain>
    </source>
</reference>
<keyword evidence="2" id="KW-0378">Hydrolase</keyword>
<dbReference type="InterPro" id="IPR050126">
    <property type="entry name" value="Ap4A_hydrolase"/>
</dbReference>
<dbReference type="InterPro" id="IPR029052">
    <property type="entry name" value="Metallo-depent_PP-like"/>
</dbReference>
<dbReference type="EC" id="3.1.-.-" evidence="2"/>
<proteinExistence type="predicted"/>
<protein>
    <submittedName>
        <fullName evidence="2">Metallophosphoesterase family protein</fullName>
        <ecNumber evidence="2">3.1.-.-</ecNumber>
    </submittedName>
</protein>
<dbReference type="EMBL" id="JAVJIU010000004">
    <property type="protein sequence ID" value="MDR5591258.1"/>
    <property type="molecule type" value="Genomic_DNA"/>
</dbReference>
<dbReference type="PANTHER" id="PTHR42850">
    <property type="entry name" value="METALLOPHOSPHOESTERASE"/>
    <property type="match status" value="1"/>
</dbReference>
<feature type="domain" description="Calcineurin-like phosphoesterase" evidence="1">
    <location>
        <begin position="5"/>
        <end position="139"/>
    </location>
</feature>
<sequence length="242" mass="28010">MSRKLVFGDLHGGLKGLVQLLERIDLSPSDQLIFLGDYVDGWSDSANTVTYLIQLAKQNSCIFIRGNHDDLAHKWLETGEMNQKWLEHGGQSSIDAYRNFTKDQKQEHIDFFREMFNFYKDDQDRLYVHAGFTNLQGPDYEYHDTGFYWDRTLWEMALSMKEGLATDDQFYPKRLQHFKEIFIGHTPVTRIGESKPVNKANIWNVDTGAAFKGSISALDVNSKEVYQSDPVHTLYPDEQGRN</sequence>
<evidence type="ECO:0000313" key="3">
    <source>
        <dbReference type="Proteomes" id="UP001257234"/>
    </source>
</evidence>
<evidence type="ECO:0000313" key="2">
    <source>
        <dbReference type="EMBL" id="MDR5591258.1"/>
    </source>
</evidence>
<dbReference type="RefSeq" id="WP_309562123.1">
    <property type="nucleotide sequence ID" value="NZ_JAVJIU010000004.1"/>
</dbReference>
<dbReference type="InterPro" id="IPR004843">
    <property type="entry name" value="Calcineurin-like_PHP"/>
</dbReference>
<dbReference type="Gene3D" id="3.60.21.10">
    <property type="match status" value="1"/>
</dbReference>
<dbReference type="GO" id="GO:0016787">
    <property type="term" value="F:hydrolase activity"/>
    <property type="evidence" value="ECO:0007669"/>
    <property type="project" value="UniProtKB-KW"/>
</dbReference>
<comment type="caution">
    <text evidence="2">The sequence shown here is derived from an EMBL/GenBank/DDBJ whole genome shotgun (WGS) entry which is preliminary data.</text>
</comment>
<organism evidence="2 3">
    <name type="scientific">Christiangramia sediminicola</name>
    <dbReference type="NCBI Taxonomy" id="3073267"/>
    <lineage>
        <taxon>Bacteria</taxon>
        <taxon>Pseudomonadati</taxon>
        <taxon>Bacteroidota</taxon>
        <taxon>Flavobacteriia</taxon>
        <taxon>Flavobacteriales</taxon>
        <taxon>Flavobacteriaceae</taxon>
        <taxon>Christiangramia</taxon>
    </lineage>
</organism>
<name>A0ABU1ES87_9FLAO</name>
<dbReference type="Proteomes" id="UP001257234">
    <property type="component" value="Unassembled WGS sequence"/>
</dbReference>
<gene>
    <name evidence="2" type="ORF">RE431_11475</name>
</gene>
<dbReference type="CDD" id="cd00144">
    <property type="entry name" value="MPP_PPP_family"/>
    <property type="match status" value="1"/>
</dbReference>
<accession>A0ABU1ES87</accession>